<gene>
    <name evidence="1" type="ORF">FHS57_005074</name>
</gene>
<dbReference type="EMBL" id="JACIBY010000014">
    <property type="protein sequence ID" value="MBB3841053.1"/>
    <property type="molecule type" value="Genomic_DNA"/>
</dbReference>
<dbReference type="AlphaFoldDB" id="A0A7W5ZP71"/>
<comment type="caution">
    <text evidence="1">The sequence shown here is derived from an EMBL/GenBank/DDBJ whole genome shotgun (WGS) entry which is preliminary data.</text>
</comment>
<evidence type="ECO:0000313" key="1">
    <source>
        <dbReference type="EMBL" id="MBB3841053.1"/>
    </source>
</evidence>
<keyword evidence="2" id="KW-1185">Reference proteome</keyword>
<accession>A0A7W5ZP71</accession>
<protein>
    <submittedName>
        <fullName evidence="1">Uncharacterized protein</fullName>
    </submittedName>
</protein>
<reference evidence="1 2" key="1">
    <citation type="submission" date="2020-08" db="EMBL/GenBank/DDBJ databases">
        <title>Genomic Encyclopedia of Type Strains, Phase IV (KMG-IV): sequencing the most valuable type-strain genomes for metagenomic binning, comparative biology and taxonomic classification.</title>
        <authorList>
            <person name="Goeker M."/>
        </authorList>
    </citation>
    <scope>NUCLEOTIDE SEQUENCE [LARGE SCALE GENOMIC DNA]</scope>
    <source>
        <strain evidence="1 2">DSM 17976</strain>
    </source>
</reference>
<organism evidence="1 2">
    <name type="scientific">Runella defluvii</name>
    <dbReference type="NCBI Taxonomy" id="370973"/>
    <lineage>
        <taxon>Bacteria</taxon>
        <taxon>Pseudomonadati</taxon>
        <taxon>Bacteroidota</taxon>
        <taxon>Cytophagia</taxon>
        <taxon>Cytophagales</taxon>
        <taxon>Spirosomataceae</taxon>
        <taxon>Runella</taxon>
    </lineage>
</organism>
<evidence type="ECO:0000313" key="2">
    <source>
        <dbReference type="Proteomes" id="UP000541352"/>
    </source>
</evidence>
<sequence length="66" mass="7735">MWILTCTVVAGCFLLGHKEEVLTLNYRRVYICICDTMSYKKIVKNSNSQRNTRSGIIRYRSTDNEK</sequence>
<name>A0A7W5ZP71_9BACT</name>
<dbReference type="Proteomes" id="UP000541352">
    <property type="component" value="Unassembled WGS sequence"/>
</dbReference>
<proteinExistence type="predicted"/>